<evidence type="ECO:0000256" key="4">
    <source>
        <dbReference type="ARBA" id="ARBA00023163"/>
    </source>
</evidence>
<comment type="caution">
    <text evidence="8">The sequence shown here is derived from an EMBL/GenBank/DDBJ whole genome shotgun (WGS) entry which is preliminary data.</text>
</comment>
<reference evidence="8 9" key="1">
    <citation type="submission" date="2020-07" db="EMBL/GenBank/DDBJ databases">
        <title>Sequencing the genomes of 1000 actinobacteria strains.</title>
        <authorList>
            <person name="Klenk H.-P."/>
        </authorList>
    </citation>
    <scope>NUCLEOTIDE SEQUENCE [LARGE SCALE GENOMIC DNA]</scope>
    <source>
        <strain evidence="8 9">DSM 45975</strain>
    </source>
</reference>
<dbReference type="GO" id="GO:0003677">
    <property type="term" value="F:DNA binding"/>
    <property type="evidence" value="ECO:0007669"/>
    <property type="project" value="InterPro"/>
</dbReference>
<dbReference type="Pfam" id="PF04542">
    <property type="entry name" value="Sigma70_r2"/>
    <property type="match status" value="1"/>
</dbReference>
<comment type="similarity">
    <text evidence="1">Belongs to the sigma-70 factor family. ECF subfamily.</text>
</comment>
<dbReference type="PANTHER" id="PTHR43133">
    <property type="entry name" value="RNA POLYMERASE ECF-TYPE SIGMA FACTO"/>
    <property type="match status" value="1"/>
</dbReference>
<dbReference type="GO" id="GO:0016987">
    <property type="term" value="F:sigma factor activity"/>
    <property type="evidence" value="ECO:0007669"/>
    <property type="project" value="UniProtKB-KW"/>
</dbReference>
<dbReference type="SUPFAM" id="SSF88659">
    <property type="entry name" value="Sigma3 and sigma4 domains of RNA polymerase sigma factors"/>
    <property type="match status" value="1"/>
</dbReference>
<dbReference type="NCBIfam" id="TIGR02937">
    <property type="entry name" value="sigma70-ECF"/>
    <property type="match status" value="1"/>
</dbReference>
<dbReference type="InterPro" id="IPR013325">
    <property type="entry name" value="RNA_pol_sigma_r2"/>
</dbReference>
<dbReference type="SUPFAM" id="SSF88946">
    <property type="entry name" value="Sigma2 domain of RNA polymerase sigma factors"/>
    <property type="match status" value="1"/>
</dbReference>
<evidence type="ECO:0000256" key="2">
    <source>
        <dbReference type="ARBA" id="ARBA00023015"/>
    </source>
</evidence>
<feature type="region of interest" description="Disordered" evidence="5">
    <location>
        <begin position="1"/>
        <end position="26"/>
    </location>
</feature>
<dbReference type="Pfam" id="PF08281">
    <property type="entry name" value="Sigma70_r4_2"/>
    <property type="match status" value="1"/>
</dbReference>
<dbReference type="GO" id="GO:0006352">
    <property type="term" value="P:DNA-templated transcription initiation"/>
    <property type="evidence" value="ECO:0007669"/>
    <property type="project" value="InterPro"/>
</dbReference>
<dbReference type="Gene3D" id="1.10.10.10">
    <property type="entry name" value="Winged helix-like DNA-binding domain superfamily/Winged helix DNA-binding domain"/>
    <property type="match status" value="1"/>
</dbReference>
<dbReference type="InterPro" id="IPR039425">
    <property type="entry name" value="RNA_pol_sigma-70-like"/>
</dbReference>
<gene>
    <name evidence="8" type="ORF">FHX42_000475</name>
</gene>
<dbReference type="CDD" id="cd06171">
    <property type="entry name" value="Sigma70_r4"/>
    <property type="match status" value="1"/>
</dbReference>
<proteinExistence type="inferred from homology"/>
<evidence type="ECO:0000259" key="7">
    <source>
        <dbReference type="Pfam" id="PF08281"/>
    </source>
</evidence>
<evidence type="ECO:0000313" key="8">
    <source>
        <dbReference type="EMBL" id="MBA8823146.1"/>
    </source>
</evidence>
<evidence type="ECO:0000256" key="3">
    <source>
        <dbReference type="ARBA" id="ARBA00023082"/>
    </source>
</evidence>
<dbReference type="Proteomes" id="UP000569329">
    <property type="component" value="Unassembled WGS sequence"/>
</dbReference>
<name>A0A839DSA1_9PSEU</name>
<organism evidence="8 9">
    <name type="scientific">Halosaccharopolyspora lacisalsi</name>
    <dbReference type="NCBI Taxonomy" id="1000566"/>
    <lineage>
        <taxon>Bacteria</taxon>
        <taxon>Bacillati</taxon>
        <taxon>Actinomycetota</taxon>
        <taxon>Actinomycetes</taxon>
        <taxon>Pseudonocardiales</taxon>
        <taxon>Pseudonocardiaceae</taxon>
        <taxon>Halosaccharopolyspora</taxon>
    </lineage>
</organism>
<dbReference type="PANTHER" id="PTHR43133:SF66">
    <property type="entry name" value="ECF RNA POLYMERASE SIGMA FACTOR SIGK"/>
    <property type="match status" value="1"/>
</dbReference>
<dbReference type="InterPro" id="IPR007627">
    <property type="entry name" value="RNA_pol_sigma70_r2"/>
</dbReference>
<sequence>MEESTSSSKRPARWFGSAEEEEAPPDARQLLAEVAKGDERAFEQLYDMIAGALFGLIQRIVRDAAQSEEVAQEVLVEVWRTATHYRPERGSVQAWVLTLAHRRAVDRVRSAQAATAREARAGSQDRGRPFDEVSEAVTARWERQQVRRCVSTLTELQRESVMLTYYQGYTFREAAGLLSAPSSTVKTRLRDGLIRLRDCLGVGR</sequence>
<evidence type="ECO:0000256" key="1">
    <source>
        <dbReference type="ARBA" id="ARBA00010641"/>
    </source>
</evidence>
<evidence type="ECO:0000259" key="6">
    <source>
        <dbReference type="Pfam" id="PF04542"/>
    </source>
</evidence>
<dbReference type="InterPro" id="IPR013324">
    <property type="entry name" value="RNA_pol_sigma_r3/r4-like"/>
</dbReference>
<keyword evidence="4" id="KW-0804">Transcription</keyword>
<dbReference type="RefSeq" id="WP_182542511.1">
    <property type="nucleotide sequence ID" value="NZ_JACGWZ010000001.1"/>
</dbReference>
<evidence type="ECO:0000256" key="5">
    <source>
        <dbReference type="SAM" id="MobiDB-lite"/>
    </source>
</evidence>
<dbReference type="InterPro" id="IPR014284">
    <property type="entry name" value="RNA_pol_sigma-70_dom"/>
</dbReference>
<keyword evidence="3" id="KW-0731">Sigma factor</keyword>
<feature type="domain" description="RNA polymerase sigma factor 70 region 4 type 2" evidence="7">
    <location>
        <begin position="143"/>
        <end position="196"/>
    </location>
</feature>
<dbReference type="InterPro" id="IPR013249">
    <property type="entry name" value="RNA_pol_sigma70_r4_t2"/>
</dbReference>
<accession>A0A839DSA1</accession>
<dbReference type="InterPro" id="IPR036388">
    <property type="entry name" value="WH-like_DNA-bd_sf"/>
</dbReference>
<protein>
    <submittedName>
        <fullName evidence="8">RNA polymerase sigma-70 factor (ECF subfamily)</fullName>
    </submittedName>
</protein>
<dbReference type="EMBL" id="JACGWZ010000001">
    <property type="protein sequence ID" value="MBA8823146.1"/>
    <property type="molecule type" value="Genomic_DNA"/>
</dbReference>
<dbReference type="NCBIfam" id="NF007228">
    <property type="entry name" value="PRK09646.1"/>
    <property type="match status" value="1"/>
</dbReference>
<keyword evidence="9" id="KW-1185">Reference proteome</keyword>
<evidence type="ECO:0000313" key="9">
    <source>
        <dbReference type="Proteomes" id="UP000569329"/>
    </source>
</evidence>
<dbReference type="Gene3D" id="1.10.1740.10">
    <property type="match status" value="1"/>
</dbReference>
<feature type="domain" description="RNA polymerase sigma-70 region 2" evidence="6">
    <location>
        <begin position="45"/>
        <end position="112"/>
    </location>
</feature>
<keyword evidence="2" id="KW-0805">Transcription regulation</keyword>
<dbReference type="AlphaFoldDB" id="A0A839DSA1"/>